<accession>A0A1I7X352</accession>
<evidence type="ECO:0000313" key="3">
    <source>
        <dbReference type="Proteomes" id="UP000095283"/>
    </source>
</evidence>
<dbReference type="InterPro" id="IPR001214">
    <property type="entry name" value="SET_dom"/>
</dbReference>
<proteinExistence type="predicted"/>
<evidence type="ECO:0000256" key="1">
    <source>
        <dbReference type="SAM" id="MobiDB-lite"/>
    </source>
</evidence>
<dbReference type="WBParaSite" id="Hba_12027">
    <property type="protein sequence ID" value="Hba_12027"/>
    <property type="gene ID" value="Hba_12027"/>
</dbReference>
<name>A0A1I7X352_HETBA</name>
<dbReference type="Pfam" id="PF21549">
    <property type="entry name" value="PRDM2_PR"/>
    <property type="match status" value="1"/>
</dbReference>
<dbReference type="InterPro" id="IPR046341">
    <property type="entry name" value="SET_dom_sf"/>
</dbReference>
<dbReference type="SUPFAM" id="SSF82199">
    <property type="entry name" value="SET domain"/>
    <property type="match status" value="1"/>
</dbReference>
<keyword evidence="3" id="KW-1185">Reference proteome</keyword>
<reference evidence="4" key="1">
    <citation type="submission" date="2016-11" db="UniProtKB">
        <authorList>
            <consortium name="WormBaseParasite"/>
        </authorList>
    </citation>
    <scope>IDENTIFICATION</scope>
</reference>
<feature type="region of interest" description="Disordered" evidence="1">
    <location>
        <begin position="1"/>
        <end position="20"/>
    </location>
</feature>
<protein>
    <submittedName>
        <fullName evidence="4">SET domain-containing protein</fullName>
    </submittedName>
</protein>
<organism evidence="3 4">
    <name type="scientific">Heterorhabditis bacteriophora</name>
    <name type="common">Entomopathogenic nematode worm</name>
    <dbReference type="NCBI Taxonomy" id="37862"/>
    <lineage>
        <taxon>Eukaryota</taxon>
        <taxon>Metazoa</taxon>
        <taxon>Ecdysozoa</taxon>
        <taxon>Nematoda</taxon>
        <taxon>Chromadorea</taxon>
        <taxon>Rhabditida</taxon>
        <taxon>Rhabditina</taxon>
        <taxon>Rhabditomorpha</taxon>
        <taxon>Strongyloidea</taxon>
        <taxon>Heterorhabditidae</taxon>
        <taxon>Heterorhabditis</taxon>
    </lineage>
</organism>
<dbReference type="AlphaFoldDB" id="A0A1I7X352"/>
<dbReference type="Proteomes" id="UP000095283">
    <property type="component" value="Unplaced"/>
</dbReference>
<sequence>MGNKSSTLMKLRRRSKDKNSKIIMGCEDKRSNSSSQVAYKKNAKQCSNNTRYAVNEQKKTTPSNACNDTMRLRKQSVVTFVVINKHLIKIPSAATLSMFCYLSDVTLFSHGANLSEPSLRQSVMGITNESDFNADDSVTLLDKLTGGLLIYSTCYIYCEKCDAYYQPVCRDHPLYWVKDREVRGDNVDRAQKSVPAFVRIKASSIPHAGMGAFATTHIPAGIVFGPYQGVLINDVKFAQEDGYSWEITNKRGTVFIDGSNTQYSNWMRYINSSRLWYGKKFGETLGVFTTRPLGKRSTGKNPFIL</sequence>
<dbReference type="Gene3D" id="2.170.270.10">
    <property type="entry name" value="SET domain"/>
    <property type="match status" value="1"/>
</dbReference>
<evidence type="ECO:0000259" key="2">
    <source>
        <dbReference type="Pfam" id="PF21549"/>
    </source>
</evidence>
<evidence type="ECO:0000313" key="4">
    <source>
        <dbReference type="WBParaSite" id="Hba_12027"/>
    </source>
</evidence>
<feature type="domain" description="SET" evidence="2">
    <location>
        <begin position="199"/>
        <end position="274"/>
    </location>
</feature>